<dbReference type="Proteomes" id="UP000199317">
    <property type="component" value="Unassembled WGS sequence"/>
</dbReference>
<gene>
    <name evidence="2" type="ORF">SAMN04489708_13020</name>
</gene>
<protein>
    <submittedName>
        <fullName evidence="2">Uncharacterized protein</fullName>
    </submittedName>
</protein>
<organism evidence="2 3">
    <name type="scientific">Paracidovorax cattleyae</name>
    <dbReference type="NCBI Taxonomy" id="80868"/>
    <lineage>
        <taxon>Bacteria</taxon>
        <taxon>Pseudomonadati</taxon>
        <taxon>Pseudomonadota</taxon>
        <taxon>Betaproteobacteria</taxon>
        <taxon>Burkholderiales</taxon>
        <taxon>Comamonadaceae</taxon>
        <taxon>Paracidovorax</taxon>
    </lineage>
</organism>
<evidence type="ECO:0000313" key="3">
    <source>
        <dbReference type="Proteomes" id="UP000199317"/>
    </source>
</evidence>
<feature type="compositionally biased region" description="Pro residues" evidence="1">
    <location>
        <begin position="37"/>
        <end position="54"/>
    </location>
</feature>
<evidence type="ECO:0000313" key="2">
    <source>
        <dbReference type="EMBL" id="SDP83515.1"/>
    </source>
</evidence>
<feature type="region of interest" description="Disordered" evidence="1">
    <location>
        <begin position="1"/>
        <end position="54"/>
    </location>
</feature>
<reference evidence="3" key="1">
    <citation type="submission" date="2016-10" db="EMBL/GenBank/DDBJ databases">
        <authorList>
            <person name="Varghese N."/>
            <person name="Submissions S."/>
        </authorList>
    </citation>
    <scope>NUCLEOTIDE SEQUENCE [LARGE SCALE GENOMIC DNA]</scope>
    <source>
        <strain evidence="3">DSM 17101</strain>
    </source>
</reference>
<name>A0A1H0VZ59_9BURK</name>
<dbReference type="RefSeq" id="WP_167361307.1">
    <property type="nucleotide sequence ID" value="NZ_CP028290.1"/>
</dbReference>
<dbReference type="AlphaFoldDB" id="A0A1H0VZ59"/>
<dbReference type="EMBL" id="FNJL01000030">
    <property type="protein sequence ID" value="SDP83515.1"/>
    <property type="molecule type" value="Genomic_DNA"/>
</dbReference>
<proteinExistence type="predicted"/>
<keyword evidence="3" id="KW-1185">Reference proteome</keyword>
<sequence>MSKSHRHCSDAAAGRIAAKPREIKRRRQREAMLRPGNPSPCFPDPEPPVWKPLG</sequence>
<accession>A0A1H0VZ59</accession>
<evidence type="ECO:0000256" key="1">
    <source>
        <dbReference type="SAM" id="MobiDB-lite"/>
    </source>
</evidence>